<dbReference type="Proteomes" id="UP000030013">
    <property type="component" value="Unassembled WGS sequence"/>
</dbReference>
<dbReference type="OrthoDB" id="5509356at2"/>
<evidence type="ECO:0000256" key="1">
    <source>
        <dbReference type="SAM" id="MobiDB-lite"/>
    </source>
</evidence>
<dbReference type="GO" id="GO:0016740">
    <property type="term" value="F:transferase activity"/>
    <property type="evidence" value="ECO:0007669"/>
    <property type="project" value="UniProtKB-KW"/>
</dbReference>
<evidence type="ECO:0000313" key="5">
    <source>
        <dbReference type="Proteomes" id="UP000030013"/>
    </source>
</evidence>
<name>A0A0A0JTK3_9MICO</name>
<dbReference type="NCBIfam" id="NF033144">
    <property type="entry name" value="rifampin_ARR"/>
    <property type="match status" value="1"/>
</dbReference>
<dbReference type="STRING" id="1385519.N801_16895"/>
<dbReference type="Pfam" id="PF21805">
    <property type="entry name" value="Imm5_like"/>
    <property type="match status" value="1"/>
</dbReference>
<organism evidence="4 5">
    <name type="scientific">Knoellia aerolata DSM 18566</name>
    <dbReference type="NCBI Taxonomy" id="1385519"/>
    <lineage>
        <taxon>Bacteria</taxon>
        <taxon>Bacillati</taxon>
        <taxon>Actinomycetota</taxon>
        <taxon>Actinomycetes</taxon>
        <taxon>Micrococcales</taxon>
        <taxon>Intrasporangiaceae</taxon>
        <taxon>Knoellia</taxon>
    </lineage>
</organism>
<dbReference type="InterPro" id="IPR021975">
    <property type="entry name" value="Rifampin_Arr"/>
</dbReference>
<evidence type="ECO:0000259" key="3">
    <source>
        <dbReference type="Pfam" id="PF21805"/>
    </source>
</evidence>
<dbReference type="InterPro" id="IPR038611">
    <property type="entry name" value="Arr_sf"/>
</dbReference>
<dbReference type="AlphaFoldDB" id="A0A0A0JTK3"/>
<dbReference type="eggNOG" id="ENOG502ZWRX">
    <property type="taxonomic scope" value="Bacteria"/>
</dbReference>
<evidence type="ECO:0000259" key="2">
    <source>
        <dbReference type="Pfam" id="PF12120"/>
    </source>
</evidence>
<reference evidence="4 5" key="1">
    <citation type="submission" date="2013-08" db="EMBL/GenBank/DDBJ databases">
        <title>The genome sequence of Knoellia aerolata.</title>
        <authorList>
            <person name="Zhu W."/>
            <person name="Wang G."/>
        </authorList>
    </citation>
    <scope>NUCLEOTIDE SEQUENCE [LARGE SCALE GENOMIC DNA]</scope>
    <source>
        <strain evidence="4 5">DSM 18566</strain>
    </source>
</reference>
<gene>
    <name evidence="4" type="ORF">N801_16895</name>
</gene>
<sequence length="317" mass="34082">MEGRSGDVGLAMDDLRAVAGFAAACAEPVLVLYQRPHPDDPRPAEAIRAARVFAQGAARSRLQRTAAAEAHRAARDAATDAARHAATAAGDAAAAAYLHPLPRSTQLRHILGAAAHAARAAEIARGDDAVVAEYVLSGAATRATPVVRAVLDRYPRAPEGRDRVAALMHRLDSLLRDPPPPPRVVDDPGPFFHGTRADLRPGDLLTPGWRSNYGSRRQSRHIYLTASREGAPLAAALARGEGPGRVYRVEPLGTIEDDPNVTDKRFPGNPTRSYRTTEPLRVVEELSDWTPPPPELVRRMRASMGELAELGIEAMDD</sequence>
<dbReference type="Gene3D" id="3.20.170.40">
    <property type="entry name" value="Rifampin ADP-ribosyltransferase domain"/>
    <property type="match status" value="1"/>
</dbReference>
<feature type="domain" description="Rifampin ADP-ribosyltransferase" evidence="2">
    <location>
        <begin position="191"/>
        <end position="289"/>
    </location>
</feature>
<comment type="caution">
    <text evidence="4">The sequence shown here is derived from an EMBL/GenBank/DDBJ whole genome shotgun (WGS) entry which is preliminary data.</text>
</comment>
<dbReference type="EMBL" id="AVPL01000058">
    <property type="protein sequence ID" value="KGN39994.1"/>
    <property type="molecule type" value="Genomic_DNA"/>
</dbReference>
<keyword evidence="5" id="KW-1185">Reference proteome</keyword>
<dbReference type="Pfam" id="PF12120">
    <property type="entry name" value="Arr-ms"/>
    <property type="match status" value="1"/>
</dbReference>
<feature type="region of interest" description="Disordered" evidence="1">
    <location>
        <begin position="254"/>
        <end position="274"/>
    </location>
</feature>
<keyword evidence="4" id="KW-0808">Transferase</keyword>
<proteinExistence type="predicted"/>
<feature type="domain" description="Imm-5-like" evidence="3">
    <location>
        <begin position="16"/>
        <end position="133"/>
    </location>
</feature>
<dbReference type="InterPro" id="IPR048667">
    <property type="entry name" value="Imm5-like"/>
</dbReference>
<accession>A0A0A0JTK3</accession>
<protein>
    <submittedName>
        <fullName evidence="4">Rifampin ADP-ribosyl transferase</fullName>
    </submittedName>
</protein>
<evidence type="ECO:0000313" key="4">
    <source>
        <dbReference type="EMBL" id="KGN39994.1"/>
    </source>
</evidence>